<evidence type="ECO:0000256" key="1">
    <source>
        <dbReference type="SAM" id="SignalP"/>
    </source>
</evidence>
<sequence length="317" mass="36782">MKKFSLPLLVFVLSFGYSYAQEKKSNTSLQNQPTLEQKIDPIFKRPEAFGVMASTEKAGMTYQLIYRTGTVELLINGNKTQTDTIMVGKFVTLSTANGGAIYGTGEMKWIGSDIYFTVNAGQQFGGKVAGLFKWNDKTKAVTQFLFKDEPSTKKVKKKQLLKTRTIKTLRFTDHQLLQQYQYQLSQWDDKKATANDRKRHQQELEEYNFWKAHSQEPYYLFEETPKYALEAKNIFADGNRDIDTALLQNAEIYMNKVLNQFDQPPKHQVKVLDYFLADRTGFNGIYFLYQEKDINEVKIIRYNNSNCAWLLSNYVEL</sequence>
<evidence type="ECO:0000313" key="2">
    <source>
        <dbReference type="EMBL" id="MFN0254929.1"/>
    </source>
</evidence>
<organism evidence="2 3">
    <name type="scientific">Pedobacter ureilyticus</name>
    <dbReference type="NCBI Taxonomy" id="1393051"/>
    <lineage>
        <taxon>Bacteria</taxon>
        <taxon>Pseudomonadati</taxon>
        <taxon>Bacteroidota</taxon>
        <taxon>Sphingobacteriia</taxon>
        <taxon>Sphingobacteriales</taxon>
        <taxon>Sphingobacteriaceae</taxon>
        <taxon>Pedobacter</taxon>
    </lineage>
</organism>
<evidence type="ECO:0000313" key="3">
    <source>
        <dbReference type="Proteomes" id="UP001517247"/>
    </source>
</evidence>
<keyword evidence="3" id="KW-1185">Reference proteome</keyword>
<gene>
    <name evidence="2" type="ORF">E6A44_005055</name>
</gene>
<dbReference type="Proteomes" id="UP001517247">
    <property type="component" value="Unassembled WGS sequence"/>
</dbReference>
<evidence type="ECO:0008006" key="4">
    <source>
        <dbReference type="Google" id="ProtNLM"/>
    </source>
</evidence>
<reference evidence="2 3" key="1">
    <citation type="submission" date="2024-12" db="EMBL/GenBank/DDBJ databases">
        <authorList>
            <person name="Hu S."/>
        </authorList>
    </citation>
    <scope>NUCLEOTIDE SEQUENCE [LARGE SCALE GENOMIC DNA]</scope>
    <source>
        <strain evidence="2 3">THG-T11</strain>
    </source>
</reference>
<protein>
    <recommendedName>
        <fullName evidence="4">DUF3471 domain-containing protein</fullName>
    </recommendedName>
</protein>
<feature type="chain" id="PRO_5047032389" description="DUF3471 domain-containing protein" evidence="1">
    <location>
        <begin position="21"/>
        <end position="317"/>
    </location>
</feature>
<name>A0ABW9J4A2_9SPHI</name>
<proteinExistence type="predicted"/>
<feature type="signal peptide" evidence="1">
    <location>
        <begin position="1"/>
        <end position="20"/>
    </location>
</feature>
<accession>A0ABW9J4A2</accession>
<dbReference type="RefSeq" id="WP_138722039.1">
    <property type="nucleotide sequence ID" value="NZ_SSHJ02000001.1"/>
</dbReference>
<comment type="caution">
    <text evidence="2">The sequence shown here is derived from an EMBL/GenBank/DDBJ whole genome shotgun (WGS) entry which is preliminary data.</text>
</comment>
<dbReference type="EMBL" id="SSHJ02000001">
    <property type="protein sequence ID" value="MFN0254929.1"/>
    <property type="molecule type" value="Genomic_DNA"/>
</dbReference>
<keyword evidence="1" id="KW-0732">Signal</keyword>